<dbReference type="STRING" id="1450535.A0A317V2S5"/>
<dbReference type="InterPro" id="IPR023631">
    <property type="entry name" value="Amidase_dom"/>
</dbReference>
<sequence length="538" mass="57802">MTKSTDSPDQNPLLLDQRISSIYLSEHAVTPLTQQIIAQWEQICARRSNNLPLFGVPFAVKDNINVAGFCTTAACPAFAAERGVATTDSTVVGSSGSGVVRQGLVPIALGTDTAGSGRVPAGFNNVVGLKPTRGALSTSGVLPACRSPNCVSIFALTLDDEETVLRLVEGPDEQEAYSMARPEQHTNEIGTIQHPVPVNCDSPEWYGQSEHAEAYEAAMIKAQRLGWTSEAIDFSPLFALASLLYEGPWVAGRASTVVRDIILQAERISAADAFQSEYRRQELASQIGCLVAKFDAILVPTTPTFPTIQEPKIEPVLANSRLGIYTNFVNLMDWSALAIPADFRADGLSFGITLIGGDWKEQRFLGLGRQWLVDAPRLLGATKKTYREDSVLTGAVVDPISMQLAVVGAHLSGLPLNKNWVVREARLVAATTTAPCYRLFATQTGSSIPKPGLKRVGDGGASIEVEVWELPLRKVGGFLAIVPPPLGIGSIELQDGRWVQGFICDAKDITRFGGWRNYVQSSRGSDSVSAPLTPDSLP</sequence>
<organism evidence="3 4">
    <name type="scientific">Aspergillus sclerotioniger CBS 115572</name>
    <dbReference type="NCBI Taxonomy" id="1450535"/>
    <lineage>
        <taxon>Eukaryota</taxon>
        <taxon>Fungi</taxon>
        <taxon>Dikarya</taxon>
        <taxon>Ascomycota</taxon>
        <taxon>Pezizomycotina</taxon>
        <taxon>Eurotiomycetes</taxon>
        <taxon>Eurotiomycetidae</taxon>
        <taxon>Eurotiales</taxon>
        <taxon>Aspergillaceae</taxon>
        <taxon>Aspergillus</taxon>
        <taxon>Aspergillus subgen. Circumdati</taxon>
    </lineage>
</organism>
<dbReference type="InterPro" id="IPR000120">
    <property type="entry name" value="Amidase"/>
</dbReference>
<gene>
    <name evidence="3" type="ORF">BO94DRAFT_579348</name>
</gene>
<dbReference type="AlphaFoldDB" id="A0A317V2S5"/>
<evidence type="ECO:0000259" key="1">
    <source>
        <dbReference type="Pfam" id="PF01425"/>
    </source>
</evidence>
<dbReference type="PANTHER" id="PTHR11895">
    <property type="entry name" value="TRANSAMIDASE"/>
    <property type="match status" value="1"/>
</dbReference>
<dbReference type="PANTHER" id="PTHR11895:SF169">
    <property type="entry name" value="GLUTAMYL-TRNA(GLN) AMIDOTRANSFERASE"/>
    <property type="match status" value="1"/>
</dbReference>
<dbReference type="InterPro" id="IPR053844">
    <property type="entry name" value="AH_C"/>
</dbReference>
<name>A0A317V2S5_9EURO</name>
<proteinExistence type="predicted"/>
<evidence type="ECO:0000259" key="2">
    <source>
        <dbReference type="Pfam" id="PF21986"/>
    </source>
</evidence>
<keyword evidence="4" id="KW-1185">Reference proteome</keyword>
<dbReference type="GO" id="GO:0003824">
    <property type="term" value="F:catalytic activity"/>
    <property type="evidence" value="ECO:0007669"/>
    <property type="project" value="InterPro"/>
</dbReference>
<protein>
    <submittedName>
        <fullName evidence="3">Amidase signature enzyme</fullName>
    </submittedName>
</protein>
<dbReference type="GeneID" id="37117407"/>
<dbReference type="Proteomes" id="UP000246702">
    <property type="component" value="Unassembled WGS sequence"/>
</dbReference>
<evidence type="ECO:0000313" key="4">
    <source>
        <dbReference type="Proteomes" id="UP000246702"/>
    </source>
</evidence>
<reference evidence="3 4" key="1">
    <citation type="submission" date="2016-12" db="EMBL/GenBank/DDBJ databases">
        <title>The genomes of Aspergillus section Nigri reveals drivers in fungal speciation.</title>
        <authorList>
            <consortium name="DOE Joint Genome Institute"/>
            <person name="Vesth T.C."/>
            <person name="Nybo J."/>
            <person name="Theobald S."/>
            <person name="Brandl J."/>
            <person name="Frisvad J.C."/>
            <person name="Nielsen K.F."/>
            <person name="Lyhne E.K."/>
            <person name="Kogle M.E."/>
            <person name="Kuo A."/>
            <person name="Riley R."/>
            <person name="Clum A."/>
            <person name="Nolan M."/>
            <person name="Lipzen A."/>
            <person name="Salamov A."/>
            <person name="Henrissat B."/>
            <person name="Wiebenga A."/>
            <person name="De Vries R.P."/>
            <person name="Grigoriev I.V."/>
            <person name="Mortensen U.H."/>
            <person name="Andersen M.R."/>
            <person name="Baker S.E."/>
        </authorList>
    </citation>
    <scope>NUCLEOTIDE SEQUENCE [LARGE SCALE GENOMIC DNA]</scope>
    <source>
        <strain evidence="3 4">CBS 115572</strain>
    </source>
</reference>
<accession>A0A317V2S5</accession>
<dbReference type="Gene3D" id="3.10.490.10">
    <property type="entry name" value="Gamma-glutamyl cyclotransferase-like"/>
    <property type="match status" value="1"/>
</dbReference>
<dbReference type="Pfam" id="PF21986">
    <property type="entry name" value="AH_C"/>
    <property type="match status" value="1"/>
</dbReference>
<evidence type="ECO:0000313" key="3">
    <source>
        <dbReference type="EMBL" id="PWY68573.1"/>
    </source>
</evidence>
<feature type="domain" description="Amidase" evidence="1">
    <location>
        <begin position="28"/>
        <end position="92"/>
    </location>
</feature>
<feature type="domain" description="Allophanate hydrolase C-terminal" evidence="2">
    <location>
        <begin position="402"/>
        <end position="520"/>
    </location>
</feature>
<dbReference type="RefSeq" id="XP_025462236.1">
    <property type="nucleotide sequence ID" value="XM_025615264.1"/>
</dbReference>
<dbReference type="EMBL" id="MSFK01000044">
    <property type="protein sequence ID" value="PWY68573.1"/>
    <property type="molecule type" value="Genomic_DNA"/>
</dbReference>
<dbReference type="Gene3D" id="3.90.1300.10">
    <property type="entry name" value="Amidase signature (AS) domain"/>
    <property type="match status" value="2"/>
</dbReference>
<dbReference type="Gene3D" id="1.20.58.1700">
    <property type="match status" value="1"/>
</dbReference>
<dbReference type="OrthoDB" id="196847at2759"/>
<dbReference type="SUPFAM" id="SSF75304">
    <property type="entry name" value="Amidase signature (AS) enzymes"/>
    <property type="match status" value="1"/>
</dbReference>
<comment type="caution">
    <text evidence="3">The sequence shown here is derived from an EMBL/GenBank/DDBJ whole genome shotgun (WGS) entry which is preliminary data.</text>
</comment>
<dbReference type="InterPro" id="IPR036928">
    <property type="entry name" value="AS_sf"/>
</dbReference>
<feature type="domain" description="Amidase" evidence="1">
    <location>
        <begin position="94"/>
        <end position="259"/>
    </location>
</feature>
<dbReference type="Pfam" id="PF01425">
    <property type="entry name" value="Amidase"/>
    <property type="match status" value="2"/>
</dbReference>